<reference evidence="2" key="2">
    <citation type="journal article" date="2021" name="PeerJ">
        <title>Extensive microbial diversity within the chicken gut microbiome revealed by metagenomics and culture.</title>
        <authorList>
            <person name="Gilroy R."/>
            <person name="Ravi A."/>
            <person name="Getino M."/>
            <person name="Pursley I."/>
            <person name="Horton D.L."/>
            <person name="Alikhan N.F."/>
            <person name="Baker D."/>
            <person name="Gharbi K."/>
            <person name="Hall N."/>
            <person name="Watson M."/>
            <person name="Adriaenssens E.M."/>
            <person name="Foster-Nyarko E."/>
            <person name="Jarju S."/>
            <person name="Secka A."/>
            <person name="Antonio M."/>
            <person name="Oren A."/>
            <person name="Chaudhuri R.R."/>
            <person name="La Ragione R."/>
            <person name="Hildebrand F."/>
            <person name="Pallen M.J."/>
        </authorList>
    </citation>
    <scope>NUCLEOTIDE SEQUENCE</scope>
    <source>
        <strain evidence="2">CHK191-8634</strain>
    </source>
</reference>
<evidence type="ECO:0000313" key="3">
    <source>
        <dbReference type="Proteomes" id="UP000824073"/>
    </source>
</evidence>
<evidence type="ECO:0000313" key="2">
    <source>
        <dbReference type="EMBL" id="HIU44387.1"/>
    </source>
</evidence>
<name>A0A9D1LM41_9CLOT</name>
<dbReference type="Proteomes" id="UP000824073">
    <property type="component" value="Unassembled WGS sequence"/>
</dbReference>
<organism evidence="2 3">
    <name type="scientific">Candidatus Ventrousia excrementavium</name>
    <dbReference type="NCBI Taxonomy" id="2840961"/>
    <lineage>
        <taxon>Bacteria</taxon>
        <taxon>Bacillati</taxon>
        <taxon>Bacillota</taxon>
        <taxon>Clostridia</taxon>
        <taxon>Eubacteriales</taxon>
        <taxon>Clostridiaceae</taxon>
        <taxon>Clostridiaceae incertae sedis</taxon>
        <taxon>Candidatus Ventrousia</taxon>
    </lineage>
</organism>
<gene>
    <name evidence="2" type="ORF">IAB67_08845</name>
</gene>
<dbReference type="AlphaFoldDB" id="A0A9D1LM41"/>
<accession>A0A9D1LM41</accession>
<reference evidence="2" key="1">
    <citation type="submission" date="2020-10" db="EMBL/GenBank/DDBJ databases">
        <authorList>
            <person name="Gilroy R."/>
        </authorList>
    </citation>
    <scope>NUCLEOTIDE SEQUENCE</scope>
    <source>
        <strain evidence="2">CHK191-8634</strain>
    </source>
</reference>
<proteinExistence type="predicted"/>
<feature type="transmembrane region" description="Helical" evidence="1">
    <location>
        <begin position="52"/>
        <end position="71"/>
    </location>
</feature>
<feature type="transmembrane region" description="Helical" evidence="1">
    <location>
        <begin position="83"/>
        <end position="106"/>
    </location>
</feature>
<protein>
    <submittedName>
        <fullName evidence="2">Uncharacterized protein</fullName>
    </submittedName>
</protein>
<keyword evidence="1" id="KW-0812">Transmembrane</keyword>
<keyword evidence="1" id="KW-0472">Membrane</keyword>
<evidence type="ECO:0000256" key="1">
    <source>
        <dbReference type="SAM" id="Phobius"/>
    </source>
</evidence>
<keyword evidence="1" id="KW-1133">Transmembrane helix</keyword>
<sequence>MIRRFCLRLSQVLRGVPRKAWLSYLLLCVIFWWRFFYFLIKKKDFKSALHIYLGSWLYVKLGFLLPMKLFLDMSGGRFPPPGFWLAQHLVFYAYGVFVAVLVLRWLDKNGYCPD</sequence>
<feature type="transmembrane region" description="Helical" evidence="1">
    <location>
        <begin position="21"/>
        <end position="40"/>
    </location>
</feature>
<dbReference type="EMBL" id="DVMR01000065">
    <property type="protein sequence ID" value="HIU44387.1"/>
    <property type="molecule type" value="Genomic_DNA"/>
</dbReference>
<comment type="caution">
    <text evidence="2">The sequence shown here is derived from an EMBL/GenBank/DDBJ whole genome shotgun (WGS) entry which is preliminary data.</text>
</comment>